<evidence type="ECO:0000256" key="1">
    <source>
        <dbReference type="ARBA" id="ARBA00022737"/>
    </source>
</evidence>
<feature type="repeat" description="ANK" evidence="3">
    <location>
        <begin position="92"/>
        <end position="124"/>
    </location>
</feature>
<accession>A0A8H8QXA0</accession>
<evidence type="ECO:0000256" key="3">
    <source>
        <dbReference type="PROSITE-ProRule" id="PRU00023"/>
    </source>
</evidence>
<protein>
    <submittedName>
        <fullName evidence="4">Ankyrin-2</fullName>
    </submittedName>
</protein>
<name>A0A8H8QXA0_9HELO</name>
<dbReference type="Proteomes" id="UP000431533">
    <property type="component" value="Unassembled WGS sequence"/>
</dbReference>
<dbReference type="OrthoDB" id="3552466at2759"/>
<dbReference type="PROSITE" id="PS50297">
    <property type="entry name" value="ANK_REP_REGION"/>
    <property type="match status" value="3"/>
</dbReference>
<dbReference type="EMBL" id="QGMH01000206">
    <property type="protein sequence ID" value="TVY23059.1"/>
    <property type="molecule type" value="Genomic_DNA"/>
</dbReference>
<dbReference type="Gene3D" id="1.25.40.20">
    <property type="entry name" value="Ankyrin repeat-containing domain"/>
    <property type="match status" value="1"/>
</dbReference>
<dbReference type="AlphaFoldDB" id="A0A8H8QXA0"/>
<dbReference type="Pfam" id="PF12796">
    <property type="entry name" value="Ank_2"/>
    <property type="match status" value="1"/>
</dbReference>
<keyword evidence="1" id="KW-0677">Repeat</keyword>
<comment type="caution">
    <text evidence="4">The sequence shown here is derived from an EMBL/GenBank/DDBJ whole genome shotgun (WGS) entry which is preliminary data.</text>
</comment>
<gene>
    <name evidence="4" type="primary">ANK2</name>
    <name evidence="4" type="ORF">LHYA1_G008189</name>
</gene>
<dbReference type="SUPFAM" id="SSF48403">
    <property type="entry name" value="Ankyrin repeat"/>
    <property type="match status" value="1"/>
</dbReference>
<dbReference type="SMART" id="SM00248">
    <property type="entry name" value="ANK"/>
    <property type="match status" value="3"/>
</dbReference>
<dbReference type="InterPro" id="IPR036770">
    <property type="entry name" value="Ankyrin_rpt-contain_sf"/>
</dbReference>
<feature type="repeat" description="ANK" evidence="3">
    <location>
        <begin position="158"/>
        <end position="183"/>
    </location>
</feature>
<feature type="repeat" description="ANK" evidence="3">
    <location>
        <begin position="125"/>
        <end position="157"/>
    </location>
</feature>
<evidence type="ECO:0000313" key="5">
    <source>
        <dbReference type="Proteomes" id="UP000431533"/>
    </source>
</evidence>
<dbReference type="PROSITE" id="PS50088">
    <property type="entry name" value="ANK_REPEAT"/>
    <property type="match status" value="3"/>
</dbReference>
<organism evidence="4 5">
    <name type="scientific">Lachnellula hyalina</name>
    <dbReference type="NCBI Taxonomy" id="1316788"/>
    <lineage>
        <taxon>Eukaryota</taxon>
        <taxon>Fungi</taxon>
        <taxon>Dikarya</taxon>
        <taxon>Ascomycota</taxon>
        <taxon>Pezizomycotina</taxon>
        <taxon>Leotiomycetes</taxon>
        <taxon>Helotiales</taxon>
        <taxon>Lachnaceae</taxon>
        <taxon>Lachnellula</taxon>
    </lineage>
</organism>
<dbReference type="PANTHER" id="PTHR24171">
    <property type="entry name" value="ANKYRIN REPEAT DOMAIN-CONTAINING PROTEIN 39-RELATED"/>
    <property type="match status" value="1"/>
</dbReference>
<sequence>MENVQNSQDDASCFQWPSCSDRRNKRKEKYDYQEAKLPYPFLEYAVTNWAFHASKYDVEDEEFYHCVAEFLDPNSVDFRTWLELEWIGGQKSVPTPLHIAAFAGLITYARTLIEEGVSVNLGDGEDRTPLHWACTRGHTSMAALLLEGGAIANAEDVRGVTPIREAARGNHATVVKLLLDAGVLSSWSKPAYITRCRSYK</sequence>
<dbReference type="GeneID" id="41988387"/>
<evidence type="ECO:0000313" key="4">
    <source>
        <dbReference type="EMBL" id="TVY23059.1"/>
    </source>
</evidence>
<keyword evidence="2 3" id="KW-0040">ANK repeat</keyword>
<dbReference type="RefSeq" id="XP_031001847.1">
    <property type="nucleotide sequence ID" value="XM_031153109.1"/>
</dbReference>
<keyword evidence="5" id="KW-1185">Reference proteome</keyword>
<reference evidence="4 5" key="1">
    <citation type="submission" date="2018-05" db="EMBL/GenBank/DDBJ databases">
        <title>Genome sequencing and assembly of the regulated plant pathogen Lachnellula willkommii and related sister species for the development of diagnostic species identification markers.</title>
        <authorList>
            <person name="Giroux E."/>
            <person name="Bilodeau G."/>
        </authorList>
    </citation>
    <scope>NUCLEOTIDE SEQUENCE [LARGE SCALE GENOMIC DNA]</scope>
    <source>
        <strain evidence="4 5">CBS 185.66</strain>
    </source>
</reference>
<proteinExistence type="predicted"/>
<dbReference type="InterPro" id="IPR002110">
    <property type="entry name" value="Ankyrin_rpt"/>
</dbReference>
<evidence type="ECO:0000256" key="2">
    <source>
        <dbReference type="ARBA" id="ARBA00023043"/>
    </source>
</evidence>